<evidence type="ECO:0000313" key="1">
    <source>
        <dbReference type="EMBL" id="UTW02238.1"/>
    </source>
</evidence>
<dbReference type="EMBL" id="CP073344">
    <property type="protein sequence ID" value="UTW02238.1"/>
    <property type="molecule type" value="Genomic_DNA"/>
</dbReference>
<organism evidence="1 2">
    <name type="scientific">Amphritea atlantica</name>
    <dbReference type="NCBI Taxonomy" id="355243"/>
    <lineage>
        <taxon>Bacteria</taxon>
        <taxon>Pseudomonadati</taxon>
        <taxon>Pseudomonadota</taxon>
        <taxon>Gammaproteobacteria</taxon>
        <taxon>Oceanospirillales</taxon>
        <taxon>Oceanospirillaceae</taxon>
        <taxon>Amphritea</taxon>
    </lineage>
</organism>
<evidence type="ECO:0000313" key="2">
    <source>
        <dbReference type="Proteomes" id="UP001059950"/>
    </source>
</evidence>
<accession>A0ABY5GS15</accession>
<sequence>MMRWLSKPLIYVVLSGLFWAGISVSGELSGPLDGMSFSGYNGEKGRQLDPDEQEEIIFRNGLFHSVSCDPYNFGSSVYSSTVEGGAIRFEAVTESPTHGKITWRGVVEGPSIKATFVWTKERWFWDIRKEYWFMGTLNP</sequence>
<protein>
    <submittedName>
        <fullName evidence="1">Uncharacterized protein</fullName>
    </submittedName>
</protein>
<keyword evidence="2" id="KW-1185">Reference proteome</keyword>
<proteinExistence type="predicted"/>
<dbReference type="Proteomes" id="UP001059950">
    <property type="component" value="Chromosome"/>
</dbReference>
<name>A0ABY5GS15_9GAMM</name>
<reference evidence="1" key="1">
    <citation type="submission" date="2021-04" db="EMBL/GenBank/DDBJ databases">
        <title>Oceanospirillales bacteria with DddD are important DMSP degraders in coastal seawater.</title>
        <authorList>
            <person name="Liu J."/>
        </authorList>
    </citation>
    <scope>NUCLEOTIDE SEQUENCE</scope>
    <source>
        <strain evidence="1">GY6</strain>
    </source>
</reference>
<gene>
    <name evidence="1" type="ORF">KDX31_12805</name>
</gene>